<dbReference type="GO" id="GO:0005576">
    <property type="term" value="C:extracellular region"/>
    <property type="evidence" value="ECO:0007669"/>
    <property type="project" value="UniProtKB-SubCell"/>
</dbReference>
<dbReference type="InterPro" id="IPR051659">
    <property type="entry name" value="Serine_Protease_S1-Domain"/>
</dbReference>
<keyword evidence="11" id="KW-0325">Glycoprotein</keyword>
<dbReference type="Proteomes" id="UP000578766">
    <property type="component" value="Unassembled WGS sequence"/>
</dbReference>
<dbReference type="PROSITE" id="PS01186">
    <property type="entry name" value="EGF_2"/>
    <property type="match status" value="1"/>
</dbReference>
<dbReference type="PANTHER" id="PTHR24254">
    <property type="entry name" value="PROTHROMBIN"/>
    <property type="match status" value="1"/>
</dbReference>
<dbReference type="SMART" id="SM00181">
    <property type="entry name" value="EGF"/>
    <property type="match status" value="2"/>
</dbReference>
<evidence type="ECO:0000259" key="21">
    <source>
        <dbReference type="PROSITE" id="PS50240"/>
    </source>
</evidence>
<dbReference type="PANTHER" id="PTHR24254:SF9">
    <property type="entry name" value="INACTIVE SERINE PROTEASE PAMR1"/>
    <property type="match status" value="1"/>
</dbReference>
<proteinExistence type="predicted"/>
<dbReference type="GO" id="GO:0006508">
    <property type="term" value="P:proteolysis"/>
    <property type="evidence" value="ECO:0007669"/>
    <property type="project" value="UniProtKB-KW"/>
</dbReference>
<dbReference type="AlphaFoldDB" id="A0A7L3S6C3"/>
<dbReference type="InterPro" id="IPR035914">
    <property type="entry name" value="Sperma_CUB_dom_sf"/>
</dbReference>
<dbReference type="GO" id="GO:0009887">
    <property type="term" value="P:animal organ morphogenesis"/>
    <property type="evidence" value="ECO:0007669"/>
    <property type="project" value="UniProtKB-ARBA"/>
</dbReference>
<protein>
    <recommendedName>
        <fullName evidence="14">Inactive serine protease PAMR1</fullName>
    </recommendedName>
    <alternativeName>
        <fullName evidence="16">Peptidase domain-containing protein associated with muscle regeneration 1</fullName>
    </alternativeName>
    <alternativeName>
        <fullName evidence="15">Regeneration-associated muscle protease homolog</fullName>
    </alternativeName>
</protein>
<evidence type="ECO:0000256" key="4">
    <source>
        <dbReference type="ARBA" id="ARBA00022525"/>
    </source>
</evidence>
<dbReference type="InterPro" id="IPR000436">
    <property type="entry name" value="Sushi_SCR_CCP_dom"/>
</dbReference>
<comment type="subcellular location">
    <subcellularLocation>
        <location evidence="1">Cytoplasmic vesicle</location>
        <location evidence="1">Secretory vesicle</location>
    </subcellularLocation>
    <subcellularLocation>
        <location evidence="2">Secreted</location>
    </subcellularLocation>
</comment>
<comment type="caution">
    <text evidence="23">The sequence shown here is derived from an EMBL/GenBank/DDBJ whole genome shotgun (WGS) entry which is preliminary data.</text>
</comment>
<evidence type="ECO:0000259" key="20">
    <source>
        <dbReference type="PROSITE" id="PS50026"/>
    </source>
</evidence>
<dbReference type="InterPro" id="IPR009003">
    <property type="entry name" value="Peptidase_S1_PA"/>
</dbReference>
<evidence type="ECO:0000256" key="12">
    <source>
        <dbReference type="ARBA" id="ARBA00023329"/>
    </source>
</evidence>
<keyword evidence="3" id="KW-0217">Developmental protein</keyword>
<dbReference type="GO" id="GO:0001764">
    <property type="term" value="P:neuron migration"/>
    <property type="evidence" value="ECO:0007669"/>
    <property type="project" value="UniProtKB-ARBA"/>
</dbReference>
<evidence type="ECO:0000256" key="16">
    <source>
        <dbReference type="ARBA" id="ARBA00042985"/>
    </source>
</evidence>
<evidence type="ECO:0000256" key="9">
    <source>
        <dbReference type="ARBA" id="ARBA00022737"/>
    </source>
</evidence>
<evidence type="ECO:0000313" key="23">
    <source>
        <dbReference type="EMBL" id="NXV22700.1"/>
    </source>
</evidence>
<keyword evidence="9" id="KW-0677">Repeat</keyword>
<evidence type="ECO:0000256" key="14">
    <source>
        <dbReference type="ARBA" id="ARBA00040464"/>
    </source>
</evidence>
<evidence type="ECO:0000256" key="7">
    <source>
        <dbReference type="ARBA" id="ARBA00022659"/>
    </source>
</evidence>
<dbReference type="Gene3D" id="2.10.70.10">
    <property type="entry name" value="Complement Module, domain 1"/>
    <property type="match status" value="2"/>
</dbReference>
<dbReference type="GO" id="GO:0016358">
    <property type="term" value="P:dendrite development"/>
    <property type="evidence" value="ECO:0007669"/>
    <property type="project" value="UniProtKB-ARBA"/>
</dbReference>
<evidence type="ECO:0000256" key="15">
    <source>
        <dbReference type="ARBA" id="ARBA00041872"/>
    </source>
</evidence>
<evidence type="ECO:0000313" key="24">
    <source>
        <dbReference type="Proteomes" id="UP000578766"/>
    </source>
</evidence>
<feature type="disulfide bond" evidence="17">
    <location>
        <begin position="240"/>
        <end position="249"/>
    </location>
</feature>
<keyword evidence="23" id="KW-0645">Protease</keyword>
<dbReference type="SUPFAM" id="SSF50494">
    <property type="entry name" value="Trypsin-like serine proteases"/>
    <property type="match status" value="1"/>
</dbReference>
<evidence type="ECO:0000256" key="10">
    <source>
        <dbReference type="ARBA" id="ARBA00023157"/>
    </source>
</evidence>
<dbReference type="PROSITE" id="PS01180">
    <property type="entry name" value="CUB"/>
    <property type="match status" value="1"/>
</dbReference>
<dbReference type="InterPro" id="IPR001254">
    <property type="entry name" value="Trypsin_dom"/>
</dbReference>
<dbReference type="SUPFAM" id="SSF57535">
    <property type="entry name" value="Complement control module/SCR domain"/>
    <property type="match status" value="1"/>
</dbReference>
<keyword evidence="12" id="KW-0968">Cytoplasmic vesicle</keyword>
<keyword evidence="24" id="KW-1185">Reference proteome</keyword>
<dbReference type="FunFam" id="2.10.70.10:FF:000029">
    <property type="entry name" value="Inactive serine protease PAMR1 isoform X1"/>
    <property type="match status" value="1"/>
</dbReference>
<feature type="non-terminal residue" evidence="23">
    <location>
        <position position="699"/>
    </location>
</feature>
<feature type="domain" description="Sushi" evidence="22">
    <location>
        <begin position="256"/>
        <end position="322"/>
    </location>
</feature>
<keyword evidence="10 17" id="KW-1015">Disulfide bond</keyword>
<evidence type="ECO:0000256" key="3">
    <source>
        <dbReference type="ARBA" id="ARBA00022473"/>
    </source>
</evidence>
<organism evidence="23 24">
    <name type="scientific">Cepphus grylle</name>
    <name type="common">Black guillemot</name>
    <name type="synonym">Alca grylle</name>
    <dbReference type="NCBI Taxonomy" id="28697"/>
    <lineage>
        <taxon>Eukaryota</taxon>
        <taxon>Metazoa</taxon>
        <taxon>Chordata</taxon>
        <taxon>Craniata</taxon>
        <taxon>Vertebrata</taxon>
        <taxon>Euteleostomi</taxon>
        <taxon>Archelosauria</taxon>
        <taxon>Archosauria</taxon>
        <taxon>Dinosauria</taxon>
        <taxon>Saurischia</taxon>
        <taxon>Theropoda</taxon>
        <taxon>Coelurosauria</taxon>
        <taxon>Aves</taxon>
        <taxon>Neognathae</taxon>
        <taxon>Neoaves</taxon>
        <taxon>Charadriiformes</taxon>
        <taxon>Alcidae</taxon>
        <taxon>Cepphus</taxon>
    </lineage>
</organism>
<dbReference type="EMBL" id="VZUD01000303">
    <property type="protein sequence ID" value="NXV22700.1"/>
    <property type="molecule type" value="Genomic_DNA"/>
</dbReference>
<feature type="domain" description="Peptidase S1" evidence="21">
    <location>
        <begin position="423"/>
        <end position="699"/>
    </location>
</feature>
<dbReference type="CDD" id="cd00054">
    <property type="entry name" value="EGF_CA"/>
    <property type="match status" value="1"/>
</dbReference>
<comment type="function">
    <text evidence="13">May play a role in regeneration of skeletal muscle.</text>
</comment>
<dbReference type="SMART" id="SM00032">
    <property type="entry name" value="CCP"/>
    <property type="match status" value="2"/>
</dbReference>
<dbReference type="PROSITE" id="PS00022">
    <property type="entry name" value="EGF_1"/>
    <property type="match status" value="1"/>
</dbReference>
<dbReference type="GO" id="GO:0043005">
    <property type="term" value="C:neuron projection"/>
    <property type="evidence" value="ECO:0007669"/>
    <property type="project" value="UniProtKB-ARBA"/>
</dbReference>
<dbReference type="InterPro" id="IPR043504">
    <property type="entry name" value="Peptidase_S1_PA_chymotrypsin"/>
</dbReference>
<feature type="domain" description="CUB" evidence="19">
    <location>
        <begin position="106"/>
        <end position="214"/>
    </location>
</feature>
<gene>
    <name evidence="23" type="primary">Pamr1</name>
    <name evidence="23" type="ORF">CEPGRY_R13500</name>
</gene>
<dbReference type="InterPro" id="IPR001881">
    <property type="entry name" value="EGF-like_Ca-bd_dom"/>
</dbReference>
<comment type="caution">
    <text evidence="17">Lacks conserved residue(s) required for the propagation of feature annotation.</text>
</comment>
<feature type="non-terminal residue" evidence="23">
    <location>
        <position position="1"/>
    </location>
</feature>
<dbReference type="CDD" id="cd00033">
    <property type="entry name" value="CCP"/>
    <property type="match status" value="2"/>
</dbReference>
<dbReference type="FunFam" id="2.60.120.290:FF:000005">
    <property type="entry name" value="Procollagen C-endopeptidase enhancer 1"/>
    <property type="match status" value="1"/>
</dbReference>
<dbReference type="GO" id="GO:0004252">
    <property type="term" value="F:serine-type endopeptidase activity"/>
    <property type="evidence" value="ECO:0007669"/>
    <property type="project" value="InterPro"/>
</dbReference>
<dbReference type="Gene3D" id="2.10.25.10">
    <property type="entry name" value="Laminin"/>
    <property type="match status" value="1"/>
</dbReference>
<feature type="domain" description="EGF-like" evidence="20">
    <location>
        <begin position="213"/>
        <end position="250"/>
    </location>
</feature>
<evidence type="ECO:0000256" key="8">
    <source>
        <dbReference type="ARBA" id="ARBA00022729"/>
    </source>
</evidence>
<dbReference type="InterPro" id="IPR000859">
    <property type="entry name" value="CUB_dom"/>
</dbReference>
<keyword evidence="4" id="KW-0964">Secreted</keyword>
<dbReference type="CDD" id="cd00041">
    <property type="entry name" value="CUB"/>
    <property type="match status" value="1"/>
</dbReference>
<dbReference type="InterPro" id="IPR000742">
    <property type="entry name" value="EGF"/>
</dbReference>
<keyword evidence="6" id="KW-0721">Serine protease homolog</keyword>
<keyword evidence="5 17" id="KW-0245">EGF-like domain</keyword>
<dbReference type="Pfam" id="PF00089">
    <property type="entry name" value="Trypsin"/>
    <property type="match status" value="1"/>
</dbReference>
<dbReference type="Pfam" id="PF00084">
    <property type="entry name" value="Sushi"/>
    <property type="match status" value="2"/>
</dbReference>
<evidence type="ECO:0000256" key="6">
    <source>
        <dbReference type="ARBA" id="ARBA00022542"/>
    </source>
</evidence>
<feature type="disulfide bond" evidence="18">
    <location>
        <begin position="293"/>
        <end position="320"/>
    </location>
</feature>
<dbReference type="GO" id="GO:0048667">
    <property type="term" value="P:cell morphogenesis involved in neuron differentiation"/>
    <property type="evidence" value="ECO:0007669"/>
    <property type="project" value="UniProtKB-ARBA"/>
</dbReference>
<evidence type="ECO:0000259" key="19">
    <source>
        <dbReference type="PROSITE" id="PS01180"/>
    </source>
</evidence>
<dbReference type="GO" id="GO:0005509">
    <property type="term" value="F:calcium ion binding"/>
    <property type="evidence" value="ECO:0007669"/>
    <property type="project" value="InterPro"/>
</dbReference>
<evidence type="ECO:0000256" key="5">
    <source>
        <dbReference type="ARBA" id="ARBA00022536"/>
    </source>
</evidence>
<accession>A0A7L3S6C3</accession>
<dbReference type="SMART" id="SM00179">
    <property type="entry name" value="EGF_CA"/>
    <property type="match status" value="1"/>
</dbReference>
<name>A0A7L3S6C3_CEPGR</name>
<dbReference type="InterPro" id="IPR035976">
    <property type="entry name" value="Sushi/SCR/CCP_sf"/>
</dbReference>
<dbReference type="PROSITE" id="PS50240">
    <property type="entry name" value="TRYPSIN_DOM"/>
    <property type="match status" value="1"/>
</dbReference>
<evidence type="ECO:0000256" key="13">
    <source>
        <dbReference type="ARBA" id="ARBA00037622"/>
    </source>
</evidence>
<dbReference type="SMART" id="SM00042">
    <property type="entry name" value="CUB"/>
    <property type="match status" value="1"/>
</dbReference>
<keyword evidence="7 18" id="KW-0768">Sushi</keyword>
<keyword evidence="8" id="KW-0732">Signal</keyword>
<feature type="domain" description="Sushi" evidence="22">
    <location>
        <begin position="367"/>
        <end position="422"/>
    </location>
</feature>
<dbReference type="Gene3D" id="2.60.120.290">
    <property type="entry name" value="Spermadhesin, CUB domain"/>
    <property type="match status" value="1"/>
</dbReference>
<keyword evidence="23" id="KW-0378">Hydrolase</keyword>
<reference evidence="23 24" key="1">
    <citation type="submission" date="2019-09" db="EMBL/GenBank/DDBJ databases">
        <title>Bird 10,000 Genomes (B10K) Project - Family phase.</title>
        <authorList>
            <person name="Zhang G."/>
        </authorList>
    </citation>
    <scope>NUCLEOTIDE SEQUENCE [LARGE SCALE GENOMIC DNA]</scope>
    <source>
        <strain evidence="23">OUT-0020</strain>
        <tissue evidence="23">Liver</tissue>
    </source>
</reference>
<dbReference type="SUPFAM" id="SSF57196">
    <property type="entry name" value="EGF/Laminin"/>
    <property type="match status" value="1"/>
</dbReference>
<evidence type="ECO:0000256" key="17">
    <source>
        <dbReference type="PROSITE-ProRule" id="PRU00076"/>
    </source>
</evidence>
<dbReference type="GO" id="GO:0030133">
    <property type="term" value="C:transport vesicle"/>
    <property type="evidence" value="ECO:0007669"/>
    <property type="project" value="UniProtKB-SubCell"/>
</dbReference>
<evidence type="ECO:0000256" key="2">
    <source>
        <dbReference type="ARBA" id="ARBA00004613"/>
    </source>
</evidence>
<dbReference type="Pfam" id="PF00431">
    <property type="entry name" value="CUB"/>
    <property type="match status" value="1"/>
</dbReference>
<dbReference type="SMART" id="SM00020">
    <property type="entry name" value="Tryp_SPc"/>
    <property type="match status" value="1"/>
</dbReference>
<dbReference type="Pfam" id="PF00008">
    <property type="entry name" value="EGF"/>
    <property type="match status" value="1"/>
</dbReference>
<dbReference type="PROSITE" id="PS50026">
    <property type="entry name" value="EGF_3"/>
    <property type="match status" value="1"/>
</dbReference>
<dbReference type="GO" id="GO:0048646">
    <property type="term" value="P:anatomical structure formation involved in morphogenesis"/>
    <property type="evidence" value="ECO:0007669"/>
    <property type="project" value="UniProtKB-ARBA"/>
</dbReference>
<evidence type="ECO:0000256" key="18">
    <source>
        <dbReference type="PROSITE-ProRule" id="PRU00302"/>
    </source>
</evidence>
<dbReference type="Gene3D" id="2.40.10.10">
    <property type="entry name" value="Trypsin-like serine proteases"/>
    <property type="match status" value="2"/>
</dbReference>
<sequence>PAEYTVINENCPGAEWNIMCRECCEYDQIECICPGQKERVGYTIPCCRNEENECDSCLIHPGCTIFENCKSCRNGSWGGTLDNFYIKGIYCAECRAGWYGGDCMRCGQVLRASRGQILLEGYPLNAQCEWTIHVQAGFNIELRFSMLSLEFDYMCQYDYVEVRDGDNLDSRIIKKFCGNERPPPIRSTGSSLHVLFQSDGSKNFDGFLAVFEEITACSSSPCLHDGTCILDKSGTYKCACLAGYTGNRCENFLDEKNCSDPGGPLNGYRRVVEDTGLLNGRYAKIGTVIAFFCNNSYVLSGNEQRTCQDDGEWSGKQPICIKACREPKISDLVRQKVLPKQVQSRETPLHQLYSSAFSKQKLEIYPTKKPALPFGDLPPGYQHLHTQLQYECISPFYRRLGSSRRTCLKTGKWSGRAPVCIPICGKAENITLQKTVTSTRWPWQAAIYRMANGVKENSLRKGAWILICSGALVNERTVVVAAHCVTDLGKTIVLKTAELKVVLGKFYRDDDRDEKTIQNLRISAIIVHPNYDPILLDSDIAIIKLLDKARISSHVQPICLSSSQDLTSSTEDLKIMVTGWKVLADIKDPRYKNDTIRMGVVRMVDSLLCEQQYEDNGIQVSITDSMFCAKQDHTIFSNICPAETGGIAAIILPGKASPELRWHLMGLVSWGYDKTCSLELYSGYTKALHFKDWIEKNLK</sequence>
<dbReference type="SUPFAM" id="SSF49854">
    <property type="entry name" value="Spermadhesin, CUB domain"/>
    <property type="match status" value="1"/>
</dbReference>
<evidence type="ECO:0000256" key="11">
    <source>
        <dbReference type="ARBA" id="ARBA00023180"/>
    </source>
</evidence>
<evidence type="ECO:0000256" key="1">
    <source>
        <dbReference type="ARBA" id="ARBA00004398"/>
    </source>
</evidence>
<dbReference type="FunFam" id="2.40.10.10:FF:000068">
    <property type="entry name" value="transmembrane protease serine 2"/>
    <property type="match status" value="1"/>
</dbReference>
<dbReference type="PROSITE" id="PS50923">
    <property type="entry name" value="SUSHI"/>
    <property type="match status" value="2"/>
</dbReference>
<dbReference type="CDD" id="cd00190">
    <property type="entry name" value="Tryp_SPc"/>
    <property type="match status" value="1"/>
</dbReference>
<dbReference type="FunFam" id="2.10.25.10:FF:000172">
    <property type="entry name" value="FAT atypical cadherin 3"/>
    <property type="match status" value="1"/>
</dbReference>
<evidence type="ECO:0000259" key="22">
    <source>
        <dbReference type="PROSITE" id="PS50923"/>
    </source>
</evidence>